<sequence length="296" mass="33948">MYRGCGLGPVGRGQHMECLSQPHDVRALCGLEPLKLVQHVEIRKSIELSVKSKNSQFHQQVLSTFSLQLDRRNRRRGRTLIGKAYTSTTTMTDLTISDIIYSELKTTSRLEYLGTNLHVPSKPNPDDKWVDDHSQARRLIHESLHENLYMSYQKHETAKSLMDALTTDFTRHFESKRFMLFRRYKDYKMQEGSSITQHIIGVELEGMNLPKELQSLVLLESLPESWDDVVTSITMDLGKDEKALRSDNICMRLLNAGDEKELFESHDNEESSSWGGFNGNCYSCGEFGHRISDCPN</sequence>
<organism evidence="3 4">
    <name type="scientific">Hibiscus sabdariffa</name>
    <name type="common">roselle</name>
    <dbReference type="NCBI Taxonomy" id="183260"/>
    <lineage>
        <taxon>Eukaryota</taxon>
        <taxon>Viridiplantae</taxon>
        <taxon>Streptophyta</taxon>
        <taxon>Embryophyta</taxon>
        <taxon>Tracheophyta</taxon>
        <taxon>Spermatophyta</taxon>
        <taxon>Magnoliopsida</taxon>
        <taxon>eudicotyledons</taxon>
        <taxon>Gunneridae</taxon>
        <taxon>Pentapetalae</taxon>
        <taxon>rosids</taxon>
        <taxon>malvids</taxon>
        <taxon>Malvales</taxon>
        <taxon>Malvaceae</taxon>
        <taxon>Malvoideae</taxon>
        <taxon>Hibiscus</taxon>
    </lineage>
</organism>
<evidence type="ECO:0000259" key="2">
    <source>
        <dbReference type="PROSITE" id="PS50158"/>
    </source>
</evidence>
<name>A0ABR2ERJ9_9ROSI</name>
<dbReference type="PROSITE" id="PS50158">
    <property type="entry name" value="ZF_CCHC"/>
    <property type="match status" value="1"/>
</dbReference>
<dbReference type="InterPro" id="IPR001878">
    <property type="entry name" value="Znf_CCHC"/>
</dbReference>
<dbReference type="InterPro" id="IPR036875">
    <property type="entry name" value="Znf_CCHC_sf"/>
</dbReference>
<evidence type="ECO:0000313" key="3">
    <source>
        <dbReference type="EMBL" id="KAK8564653.1"/>
    </source>
</evidence>
<dbReference type="Pfam" id="PF00098">
    <property type="entry name" value="zf-CCHC"/>
    <property type="match status" value="1"/>
</dbReference>
<gene>
    <name evidence="3" type="ORF">V6N12_058236</name>
</gene>
<keyword evidence="1" id="KW-0862">Zinc</keyword>
<comment type="caution">
    <text evidence="3">The sequence shown here is derived from an EMBL/GenBank/DDBJ whole genome shotgun (WGS) entry which is preliminary data.</text>
</comment>
<dbReference type="Pfam" id="PF14223">
    <property type="entry name" value="Retrotran_gag_2"/>
    <property type="match status" value="1"/>
</dbReference>
<keyword evidence="1" id="KW-0863">Zinc-finger</keyword>
<evidence type="ECO:0000256" key="1">
    <source>
        <dbReference type="PROSITE-ProRule" id="PRU00047"/>
    </source>
</evidence>
<feature type="domain" description="CCHC-type" evidence="2">
    <location>
        <begin position="281"/>
        <end position="296"/>
    </location>
</feature>
<keyword evidence="4" id="KW-1185">Reference proteome</keyword>
<dbReference type="SUPFAM" id="SSF57756">
    <property type="entry name" value="Retrovirus zinc finger-like domains"/>
    <property type="match status" value="1"/>
</dbReference>
<proteinExistence type="predicted"/>
<protein>
    <recommendedName>
        <fullName evidence="2">CCHC-type domain-containing protein</fullName>
    </recommendedName>
</protein>
<accession>A0ABR2ERJ9</accession>
<dbReference type="Proteomes" id="UP001472677">
    <property type="component" value="Unassembled WGS sequence"/>
</dbReference>
<dbReference type="EMBL" id="JBBPBM010000010">
    <property type="protein sequence ID" value="KAK8564653.1"/>
    <property type="molecule type" value="Genomic_DNA"/>
</dbReference>
<evidence type="ECO:0000313" key="4">
    <source>
        <dbReference type="Proteomes" id="UP001472677"/>
    </source>
</evidence>
<dbReference type="SMART" id="SM00343">
    <property type="entry name" value="ZnF_C2HC"/>
    <property type="match status" value="1"/>
</dbReference>
<reference evidence="3 4" key="1">
    <citation type="journal article" date="2024" name="G3 (Bethesda)">
        <title>Genome assembly of Hibiscus sabdariffa L. provides insights into metabolisms of medicinal natural products.</title>
        <authorList>
            <person name="Kim T."/>
        </authorList>
    </citation>
    <scope>NUCLEOTIDE SEQUENCE [LARGE SCALE GENOMIC DNA]</scope>
    <source>
        <strain evidence="3">TK-2024</strain>
        <tissue evidence="3">Old leaves</tissue>
    </source>
</reference>
<keyword evidence="1" id="KW-0479">Metal-binding</keyword>